<feature type="transmembrane region" description="Helical" evidence="6">
    <location>
        <begin position="46"/>
        <end position="66"/>
    </location>
</feature>
<evidence type="ECO:0000256" key="1">
    <source>
        <dbReference type="ARBA" id="ARBA00004141"/>
    </source>
</evidence>
<evidence type="ECO:0000256" key="5">
    <source>
        <dbReference type="ARBA" id="ARBA00023136"/>
    </source>
</evidence>
<feature type="transmembrane region" description="Helical" evidence="6">
    <location>
        <begin position="114"/>
        <end position="135"/>
    </location>
</feature>
<feature type="transmembrane region" description="Helical" evidence="6">
    <location>
        <begin position="87"/>
        <end position="108"/>
    </location>
</feature>
<organism evidence="8 9">
    <name type="scientific">Pseudoramibacter porci</name>
    <dbReference type="NCBI Taxonomy" id="2606631"/>
    <lineage>
        <taxon>Bacteria</taxon>
        <taxon>Bacillati</taxon>
        <taxon>Bacillota</taxon>
        <taxon>Clostridia</taxon>
        <taxon>Eubacteriales</taxon>
        <taxon>Eubacteriaceae</taxon>
        <taxon>Pseudoramibacter</taxon>
    </lineage>
</organism>
<evidence type="ECO:0000256" key="6">
    <source>
        <dbReference type="SAM" id="Phobius"/>
    </source>
</evidence>
<accession>A0A7X2NFJ1</accession>
<evidence type="ECO:0000256" key="2">
    <source>
        <dbReference type="ARBA" id="ARBA00009399"/>
    </source>
</evidence>
<keyword evidence="5 6" id="KW-0472">Membrane</keyword>
<name>A0A7X2NFJ1_9FIRM</name>
<keyword evidence="4 6" id="KW-1133">Transmembrane helix</keyword>
<proteinExistence type="inferred from homology"/>
<dbReference type="PANTHER" id="PTHR38459:SF5">
    <property type="entry name" value="CELL WALL TEICHOIC ACID GLYCOSYLATION PROTEIN GTCA"/>
    <property type="match status" value="1"/>
</dbReference>
<feature type="domain" description="GtrA/DPMS transmembrane" evidence="7">
    <location>
        <begin position="17"/>
        <end position="136"/>
    </location>
</feature>
<keyword evidence="9" id="KW-1185">Reference proteome</keyword>
<dbReference type="Proteomes" id="UP000461754">
    <property type="component" value="Unassembled WGS sequence"/>
</dbReference>
<dbReference type="InterPro" id="IPR051401">
    <property type="entry name" value="GtrA_CellWall_Glycosyl"/>
</dbReference>
<protein>
    <submittedName>
        <fullName evidence="8">GtrA family protein</fullName>
    </submittedName>
</protein>
<sequence>MRSIKSLYFKYKEIINYLIVGVLTTVVSLGVYYICTVTFLNPKNAFQLQVANIISWICAVIFAYFTNRKYVFESKNPNILKEASAFFLSRVGTLLMDMGVMFIGVTTIGGNDKIVKLISQVVVTIGNYVFSKLFVFKKGQSE</sequence>
<dbReference type="RefSeq" id="WP_154576000.1">
    <property type="nucleotide sequence ID" value="NZ_VUMO01000004.1"/>
</dbReference>
<evidence type="ECO:0000313" key="8">
    <source>
        <dbReference type="EMBL" id="MSS19590.1"/>
    </source>
</evidence>
<reference evidence="8 9" key="1">
    <citation type="submission" date="2019-08" db="EMBL/GenBank/DDBJ databases">
        <title>In-depth cultivation of the pig gut microbiome towards novel bacterial diversity and tailored functional studies.</title>
        <authorList>
            <person name="Wylensek D."/>
            <person name="Hitch T.C.A."/>
            <person name="Clavel T."/>
        </authorList>
    </citation>
    <scope>NUCLEOTIDE SEQUENCE [LARGE SCALE GENOMIC DNA]</scope>
    <source>
        <strain evidence="8 9">RF-744-FAT-4</strain>
    </source>
</reference>
<dbReference type="PANTHER" id="PTHR38459">
    <property type="entry name" value="PROPHAGE BACTOPRENOL-LINKED GLUCOSE TRANSLOCASE HOMOLOG"/>
    <property type="match status" value="1"/>
</dbReference>
<evidence type="ECO:0000259" key="7">
    <source>
        <dbReference type="Pfam" id="PF04138"/>
    </source>
</evidence>
<dbReference type="GO" id="GO:0000271">
    <property type="term" value="P:polysaccharide biosynthetic process"/>
    <property type="evidence" value="ECO:0007669"/>
    <property type="project" value="InterPro"/>
</dbReference>
<dbReference type="AlphaFoldDB" id="A0A7X2NFJ1"/>
<comment type="similarity">
    <text evidence="2">Belongs to the GtrA family.</text>
</comment>
<dbReference type="Pfam" id="PF04138">
    <property type="entry name" value="GtrA_DPMS_TM"/>
    <property type="match status" value="1"/>
</dbReference>
<evidence type="ECO:0000313" key="9">
    <source>
        <dbReference type="Proteomes" id="UP000461754"/>
    </source>
</evidence>
<evidence type="ECO:0000256" key="3">
    <source>
        <dbReference type="ARBA" id="ARBA00022692"/>
    </source>
</evidence>
<feature type="transmembrane region" description="Helical" evidence="6">
    <location>
        <begin position="14"/>
        <end position="34"/>
    </location>
</feature>
<comment type="subcellular location">
    <subcellularLocation>
        <location evidence="1">Membrane</location>
        <topology evidence="1">Multi-pass membrane protein</topology>
    </subcellularLocation>
</comment>
<gene>
    <name evidence="8" type="ORF">FYJ52_04110</name>
</gene>
<dbReference type="EMBL" id="VUMO01000004">
    <property type="protein sequence ID" value="MSS19590.1"/>
    <property type="molecule type" value="Genomic_DNA"/>
</dbReference>
<dbReference type="GO" id="GO:0005886">
    <property type="term" value="C:plasma membrane"/>
    <property type="evidence" value="ECO:0007669"/>
    <property type="project" value="TreeGrafter"/>
</dbReference>
<evidence type="ECO:0000256" key="4">
    <source>
        <dbReference type="ARBA" id="ARBA00022989"/>
    </source>
</evidence>
<dbReference type="InterPro" id="IPR007267">
    <property type="entry name" value="GtrA_DPMS_TM"/>
</dbReference>
<keyword evidence="3 6" id="KW-0812">Transmembrane</keyword>
<comment type="caution">
    <text evidence="8">The sequence shown here is derived from an EMBL/GenBank/DDBJ whole genome shotgun (WGS) entry which is preliminary data.</text>
</comment>